<feature type="domain" description="Protein kinase" evidence="11">
    <location>
        <begin position="23"/>
        <end position="236"/>
    </location>
</feature>
<gene>
    <name evidence="12" type="ORF">WJX75_007258</name>
</gene>
<dbReference type="InterPro" id="IPR008266">
    <property type="entry name" value="Tyr_kinase_AS"/>
</dbReference>
<dbReference type="PANTHER" id="PTHR12209">
    <property type="entry name" value="NON-SPECIFIC SERINE/THREONINE PROTEIN KINASE"/>
    <property type="match status" value="1"/>
</dbReference>
<comment type="catalytic activity">
    <reaction evidence="10">
        <text>L-seryl-[protein] + ATP = O-phospho-L-seryl-[protein] + ADP + H(+)</text>
        <dbReference type="Rhea" id="RHEA:17989"/>
        <dbReference type="Rhea" id="RHEA-COMP:9863"/>
        <dbReference type="Rhea" id="RHEA-COMP:11604"/>
        <dbReference type="ChEBI" id="CHEBI:15378"/>
        <dbReference type="ChEBI" id="CHEBI:29999"/>
        <dbReference type="ChEBI" id="CHEBI:30616"/>
        <dbReference type="ChEBI" id="CHEBI:83421"/>
        <dbReference type="ChEBI" id="CHEBI:456216"/>
        <dbReference type="EC" id="2.7.11.1"/>
    </reaction>
</comment>
<evidence type="ECO:0000256" key="8">
    <source>
        <dbReference type="ARBA" id="ARBA00022840"/>
    </source>
</evidence>
<evidence type="ECO:0000256" key="2">
    <source>
        <dbReference type="ARBA" id="ARBA00012513"/>
    </source>
</evidence>
<dbReference type="NCBIfam" id="TIGR03724">
    <property type="entry name" value="arch_bud32"/>
    <property type="match status" value="1"/>
</dbReference>
<dbReference type="Proteomes" id="UP001491310">
    <property type="component" value="Unassembled WGS sequence"/>
</dbReference>
<evidence type="ECO:0000256" key="4">
    <source>
        <dbReference type="ARBA" id="ARBA00022679"/>
    </source>
</evidence>
<keyword evidence="5" id="KW-0819">tRNA processing</keyword>
<dbReference type="EMBL" id="JALJOT010000005">
    <property type="protein sequence ID" value="KAK9915298.1"/>
    <property type="molecule type" value="Genomic_DNA"/>
</dbReference>
<sequence>MVCENGEGASTSKNIFDDPIINLQTCQLLSQGAEAKIWEGVYLGRPTIVKQRFRKKYRHSTLDNKLTLSRLKQEVRSIVRARKLGVPTPVLYFVEHEASTIYMELVQGCSVKAALLEGKLSDQERHALLREIGRVVALLHDGGMVHGDLTTSNMLLKGDSSLVLIDFGLSSNTTLPEDKAVDLYVLERAFASAHAASGNLFDDILASYRQHSRLWCPTLNKFAEVRMRGRKRTMVG</sequence>
<evidence type="ECO:0000313" key="12">
    <source>
        <dbReference type="EMBL" id="KAK9915298.1"/>
    </source>
</evidence>
<reference evidence="12 13" key="1">
    <citation type="journal article" date="2024" name="Nat. Commun.">
        <title>Phylogenomics reveals the evolutionary origins of lichenization in chlorophyte algae.</title>
        <authorList>
            <person name="Puginier C."/>
            <person name="Libourel C."/>
            <person name="Otte J."/>
            <person name="Skaloud P."/>
            <person name="Haon M."/>
            <person name="Grisel S."/>
            <person name="Petersen M."/>
            <person name="Berrin J.G."/>
            <person name="Delaux P.M."/>
            <person name="Dal Grande F."/>
            <person name="Keller J."/>
        </authorList>
    </citation>
    <scope>NUCLEOTIDE SEQUENCE [LARGE SCALE GENOMIC DNA]</scope>
    <source>
        <strain evidence="12 13">SAG 216-7</strain>
    </source>
</reference>
<keyword evidence="13" id="KW-1185">Reference proteome</keyword>
<proteinExistence type="inferred from homology"/>
<evidence type="ECO:0000256" key="3">
    <source>
        <dbReference type="ARBA" id="ARBA00022527"/>
    </source>
</evidence>
<organism evidence="12 13">
    <name type="scientific">Coccomyxa subellipsoidea</name>
    <dbReference type="NCBI Taxonomy" id="248742"/>
    <lineage>
        <taxon>Eukaryota</taxon>
        <taxon>Viridiplantae</taxon>
        <taxon>Chlorophyta</taxon>
        <taxon>core chlorophytes</taxon>
        <taxon>Trebouxiophyceae</taxon>
        <taxon>Trebouxiophyceae incertae sedis</taxon>
        <taxon>Coccomyxaceae</taxon>
        <taxon>Coccomyxa</taxon>
    </lineage>
</organism>
<comment type="caution">
    <text evidence="12">The sequence shown here is derived from an EMBL/GenBank/DDBJ whole genome shotgun (WGS) entry which is preliminary data.</text>
</comment>
<protein>
    <recommendedName>
        <fullName evidence="2">non-specific serine/threonine protein kinase</fullName>
        <ecNumber evidence="2">2.7.11.1</ecNumber>
    </recommendedName>
</protein>
<evidence type="ECO:0000256" key="5">
    <source>
        <dbReference type="ARBA" id="ARBA00022694"/>
    </source>
</evidence>
<evidence type="ECO:0000256" key="6">
    <source>
        <dbReference type="ARBA" id="ARBA00022741"/>
    </source>
</evidence>
<comment type="catalytic activity">
    <reaction evidence="9">
        <text>L-threonyl-[protein] + ATP = O-phospho-L-threonyl-[protein] + ADP + H(+)</text>
        <dbReference type="Rhea" id="RHEA:46608"/>
        <dbReference type="Rhea" id="RHEA-COMP:11060"/>
        <dbReference type="Rhea" id="RHEA-COMP:11605"/>
        <dbReference type="ChEBI" id="CHEBI:15378"/>
        <dbReference type="ChEBI" id="CHEBI:30013"/>
        <dbReference type="ChEBI" id="CHEBI:30616"/>
        <dbReference type="ChEBI" id="CHEBI:61977"/>
        <dbReference type="ChEBI" id="CHEBI:456216"/>
        <dbReference type="EC" id="2.7.11.1"/>
    </reaction>
</comment>
<keyword evidence="7" id="KW-0418">Kinase</keyword>
<keyword evidence="3" id="KW-0723">Serine/threonine-protein kinase</keyword>
<dbReference type="EC" id="2.7.11.1" evidence="2"/>
<keyword evidence="6" id="KW-0547">Nucleotide-binding</keyword>
<dbReference type="Gene3D" id="1.10.510.10">
    <property type="entry name" value="Transferase(Phosphotransferase) domain 1"/>
    <property type="match status" value="1"/>
</dbReference>
<name>A0ABR2YTV3_9CHLO</name>
<evidence type="ECO:0000259" key="11">
    <source>
        <dbReference type="PROSITE" id="PS50011"/>
    </source>
</evidence>
<accession>A0ABR2YTV3</accession>
<dbReference type="InterPro" id="IPR011009">
    <property type="entry name" value="Kinase-like_dom_sf"/>
</dbReference>
<dbReference type="Gene3D" id="3.30.200.20">
    <property type="entry name" value="Phosphorylase Kinase, domain 1"/>
    <property type="match status" value="1"/>
</dbReference>
<evidence type="ECO:0000256" key="1">
    <source>
        <dbReference type="ARBA" id="ARBA00010630"/>
    </source>
</evidence>
<dbReference type="InterPro" id="IPR000719">
    <property type="entry name" value="Prot_kinase_dom"/>
</dbReference>
<dbReference type="PROSITE" id="PS50011">
    <property type="entry name" value="PROTEIN_KINASE_DOM"/>
    <property type="match status" value="1"/>
</dbReference>
<dbReference type="PANTHER" id="PTHR12209:SF0">
    <property type="entry name" value="EKC_KEOPS COMPLEX SUBUNIT TP53RK"/>
    <property type="match status" value="1"/>
</dbReference>
<evidence type="ECO:0000256" key="10">
    <source>
        <dbReference type="ARBA" id="ARBA00048679"/>
    </source>
</evidence>
<evidence type="ECO:0000313" key="13">
    <source>
        <dbReference type="Proteomes" id="UP001491310"/>
    </source>
</evidence>
<keyword evidence="4" id="KW-0808">Transferase</keyword>
<evidence type="ECO:0000256" key="9">
    <source>
        <dbReference type="ARBA" id="ARBA00047899"/>
    </source>
</evidence>
<comment type="similarity">
    <text evidence="1">Belongs to the protein kinase superfamily. BUD32 family.</text>
</comment>
<dbReference type="PROSITE" id="PS00109">
    <property type="entry name" value="PROTEIN_KINASE_TYR"/>
    <property type="match status" value="1"/>
</dbReference>
<dbReference type="SMART" id="SM00220">
    <property type="entry name" value="S_TKc"/>
    <property type="match status" value="1"/>
</dbReference>
<evidence type="ECO:0000256" key="7">
    <source>
        <dbReference type="ARBA" id="ARBA00022777"/>
    </source>
</evidence>
<dbReference type="Pfam" id="PF00069">
    <property type="entry name" value="Pkinase"/>
    <property type="match status" value="1"/>
</dbReference>
<dbReference type="InterPro" id="IPR022495">
    <property type="entry name" value="Bud32"/>
</dbReference>
<keyword evidence="8" id="KW-0067">ATP-binding</keyword>
<dbReference type="SUPFAM" id="SSF56112">
    <property type="entry name" value="Protein kinase-like (PK-like)"/>
    <property type="match status" value="1"/>
</dbReference>